<dbReference type="EMBL" id="UINC01086519">
    <property type="protein sequence ID" value="SVC35065.1"/>
    <property type="molecule type" value="Genomic_DNA"/>
</dbReference>
<gene>
    <name evidence="1" type="ORF">METZ01_LOCUS287919</name>
</gene>
<proteinExistence type="predicted"/>
<evidence type="ECO:0000313" key="1">
    <source>
        <dbReference type="EMBL" id="SVC35065.1"/>
    </source>
</evidence>
<dbReference type="AlphaFoldDB" id="A0A382LGS6"/>
<name>A0A382LGS6_9ZZZZ</name>
<feature type="non-terminal residue" evidence="1">
    <location>
        <position position="1"/>
    </location>
</feature>
<sequence>YVHSSSSEGPETNVHNVHALETFLDRPETNVHNVHYVHSSSSEGPETNVHNVHDVHAFETFLDRPKNNVHNVHDVHPQEKYELRQLGAWYFSEGPSDFDPHGDYSEYDAGIHKSALNMLNLVRDLTWPDFEVYVDGSLITLKRVKEKHFPRRITLEWNRFVDWWETLGSYPPPGTSFRAFSEEIADQIVTRWKEISKKVNKEFLKDFDNYHIVAFQDLVFVSQTRFIPGGPGLDELHLLKAEAANKLVIEFGATRERAEKLVGFKEEYSETKVFN</sequence>
<accession>A0A382LGS6</accession>
<organism evidence="1">
    <name type="scientific">marine metagenome</name>
    <dbReference type="NCBI Taxonomy" id="408172"/>
    <lineage>
        <taxon>unclassified sequences</taxon>
        <taxon>metagenomes</taxon>
        <taxon>ecological metagenomes</taxon>
    </lineage>
</organism>
<reference evidence="1" key="1">
    <citation type="submission" date="2018-05" db="EMBL/GenBank/DDBJ databases">
        <authorList>
            <person name="Lanie J.A."/>
            <person name="Ng W.-L."/>
            <person name="Kazmierczak K.M."/>
            <person name="Andrzejewski T.M."/>
            <person name="Davidsen T.M."/>
            <person name="Wayne K.J."/>
            <person name="Tettelin H."/>
            <person name="Glass J.I."/>
            <person name="Rusch D."/>
            <person name="Podicherti R."/>
            <person name="Tsui H.-C.T."/>
            <person name="Winkler M.E."/>
        </authorList>
    </citation>
    <scope>NUCLEOTIDE SEQUENCE</scope>
</reference>
<protein>
    <submittedName>
        <fullName evidence="1">Uncharacterized protein</fullName>
    </submittedName>
</protein>